<dbReference type="PANTHER" id="PTHR47227">
    <property type="entry name" value="DNA-DIRECTED RNA POLYMERASE SUBUNIT K"/>
    <property type="match status" value="1"/>
</dbReference>
<name>A0A6C0B8V6_9ZZZZ</name>
<organism evidence="4">
    <name type="scientific">viral metagenome</name>
    <dbReference type="NCBI Taxonomy" id="1070528"/>
    <lineage>
        <taxon>unclassified sequences</taxon>
        <taxon>metagenomes</taxon>
        <taxon>organismal metagenomes</taxon>
    </lineage>
</organism>
<accession>A0A6C0B8V6</accession>
<dbReference type="GO" id="GO:0042797">
    <property type="term" value="P:tRNA transcription by RNA polymerase III"/>
    <property type="evidence" value="ECO:0007669"/>
    <property type="project" value="TreeGrafter"/>
</dbReference>
<evidence type="ECO:0000256" key="1">
    <source>
        <dbReference type="ARBA" id="ARBA00022478"/>
    </source>
</evidence>
<sequence>MEDPEDFSEPEDLESDNEIDPTKPKIASKIKSIDEAGASEDEFDSELEYEIDAEDLDIDLEDEVGSVSDINEEERAKLNIPHFDEIEDDEDDDEDEDENYLQKFDENMRKNIIADYHPEMISHNYSEIEVMSRVVRDENGVVIDPLHKTLPFVTRYEKARILGERAKQINAGAKPFVEIADNIIDGYLIALKEFDEKKIPFIVKRPLPGGGIEYWKFRDLEVLV</sequence>
<dbReference type="PANTHER" id="PTHR47227:SF5">
    <property type="entry name" value="DNA-DIRECTED RNA POLYMERASES I, II, AND III SUBUNIT RPABC2"/>
    <property type="match status" value="1"/>
</dbReference>
<evidence type="ECO:0000256" key="2">
    <source>
        <dbReference type="ARBA" id="ARBA00023163"/>
    </source>
</evidence>
<dbReference type="SUPFAM" id="SSF63562">
    <property type="entry name" value="RPB6/omega subunit-like"/>
    <property type="match status" value="1"/>
</dbReference>
<keyword evidence="2" id="KW-0804">Transcription</keyword>
<dbReference type="Gene3D" id="3.90.940.10">
    <property type="match status" value="1"/>
</dbReference>
<reference evidence="4" key="1">
    <citation type="journal article" date="2020" name="Nature">
        <title>Giant virus diversity and host interactions through global metagenomics.</title>
        <authorList>
            <person name="Schulz F."/>
            <person name="Roux S."/>
            <person name="Paez-Espino D."/>
            <person name="Jungbluth S."/>
            <person name="Walsh D.A."/>
            <person name="Denef V.J."/>
            <person name="McMahon K.D."/>
            <person name="Konstantinidis K.T."/>
            <person name="Eloe-Fadrosh E.A."/>
            <person name="Kyrpides N.C."/>
            <person name="Woyke T."/>
        </authorList>
    </citation>
    <scope>NUCLEOTIDE SEQUENCE</scope>
    <source>
        <strain evidence="4">GVMAG-M-3300010158-13</strain>
    </source>
</reference>
<dbReference type="GO" id="GO:0006360">
    <property type="term" value="P:transcription by RNA polymerase I"/>
    <property type="evidence" value="ECO:0007669"/>
    <property type="project" value="TreeGrafter"/>
</dbReference>
<dbReference type="PROSITE" id="PS01111">
    <property type="entry name" value="RNA_POL_K_14KD"/>
    <property type="match status" value="1"/>
</dbReference>
<dbReference type="GO" id="GO:0003677">
    <property type="term" value="F:DNA binding"/>
    <property type="evidence" value="ECO:0007669"/>
    <property type="project" value="InterPro"/>
</dbReference>
<dbReference type="Pfam" id="PF01192">
    <property type="entry name" value="RNA_pol_Rpb6"/>
    <property type="match status" value="1"/>
</dbReference>
<dbReference type="AlphaFoldDB" id="A0A6C0B8V6"/>
<evidence type="ECO:0008006" key="5">
    <source>
        <dbReference type="Google" id="ProtNLM"/>
    </source>
</evidence>
<dbReference type="EMBL" id="MN739089">
    <property type="protein sequence ID" value="QHS87938.1"/>
    <property type="molecule type" value="Genomic_DNA"/>
</dbReference>
<proteinExistence type="predicted"/>
<dbReference type="InterPro" id="IPR006110">
    <property type="entry name" value="Pol_omega/Rpo6/RPB6"/>
</dbReference>
<protein>
    <recommendedName>
        <fullName evidence="5">DNA-directed RNA polymerase</fullName>
    </recommendedName>
</protein>
<evidence type="ECO:0000256" key="3">
    <source>
        <dbReference type="SAM" id="MobiDB-lite"/>
    </source>
</evidence>
<dbReference type="GO" id="GO:0003899">
    <property type="term" value="F:DNA-directed RNA polymerase activity"/>
    <property type="evidence" value="ECO:0007669"/>
    <property type="project" value="InterPro"/>
</dbReference>
<dbReference type="GO" id="GO:0000428">
    <property type="term" value="C:DNA-directed RNA polymerase complex"/>
    <property type="evidence" value="ECO:0007669"/>
    <property type="project" value="UniProtKB-KW"/>
</dbReference>
<dbReference type="SMART" id="SM01409">
    <property type="entry name" value="RNA_pol_Rpb6"/>
    <property type="match status" value="1"/>
</dbReference>
<dbReference type="GO" id="GO:0006366">
    <property type="term" value="P:transcription by RNA polymerase II"/>
    <property type="evidence" value="ECO:0007669"/>
    <property type="project" value="TreeGrafter"/>
</dbReference>
<dbReference type="InterPro" id="IPR036161">
    <property type="entry name" value="RPB6/omega-like_sf"/>
</dbReference>
<feature type="compositionally biased region" description="Acidic residues" evidence="3">
    <location>
        <begin position="1"/>
        <end position="19"/>
    </location>
</feature>
<keyword evidence="1" id="KW-0240">DNA-directed RNA polymerase</keyword>
<dbReference type="InterPro" id="IPR020708">
    <property type="entry name" value="DNA-dir_RNA_polK_14-18kDa_CS"/>
</dbReference>
<evidence type="ECO:0000313" key="4">
    <source>
        <dbReference type="EMBL" id="QHS87938.1"/>
    </source>
</evidence>
<feature type="region of interest" description="Disordered" evidence="3">
    <location>
        <begin position="1"/>
        <end position="43"/>
    </location>
</feature>